<dbReference type="AlphaFoldDB" id="A0AAW6HUG6"/>
<evidence type="ECO:0000313" key="2">
    <source>
        <dbReference type="Proteomes" id="UP001220702"/>
    </source>
</evidence>
<dbReference type="Proteomes" id="UP001220702">
    <property type="component" value="Unassembled WGS sequence"/>
</dbReference>
<gene>
    <name evidence="1" type="ORF">LOK82_07115</name>
</gene>
<accession>A0AAW6HUG6</accession>
<reference evidence="1" key="1">
    <citation type="submission" date="2021-11" db="EMBL/GenBank/DDBJ databases">
        <authorList>
            <person name="Denance N."/>
            <person name="Briand M."/>
            <person name="Dupas E."/>
            <person name="Durand K."/>
            <person name="Legendre B."/>
            <person name="Cunty A."/>
            <person name="Donnadieu C."/>
            <person name="Lopez Roques C."/>
            <person name="Cesbron S."/>
            <person name="Jacques M.A."/>
        </authorList>
    </citation>
    <scope>NUCLEOTIDE SEQUENCE</scope>
    <source>
        <strain evidence="1">CFBP8070</strain>
    </source>
</reference>
<organism evidence="1 2">
    <name type="scientific">Xylella fastidiosa subsp. multiplex</name>
    <dbReference type="NCBI Taxonomy" id="644357"/>
    <lineage>
        <taxon>Bacteria</taxon>
        <taxon>Pseudomonadati</taxon>
        <taxon>Pseudomonadota</taxon>
        <taxon>Gammaproteobacteria</taxon>
        <taxon>Lysobacterales</taxon>
        <taxon>Lysobacteraceae</taxon>
        <taxon>Xylella</taxon>
    </lineage>
</organism>
<evidence type="ECO:0000313" key="1">
    <source>
        <dbReference type="EMBL" id="MDC6408409.1"/>
    </source>
</evidence>
<comment type="caution">
    <text evidence="1">The sequence shown here is derived from an EMBL/GenBank/DDBJ whole genome shotgun (WGS) entry which is preliminary data.</text>
</comment>
<protein>
    <submittedName>
        <fullName evidence="1">Uncharacterized protein</fullName>
    </submittedName>
</protein>
<name>A0AAW6HUG6_XYLFS</name>
<dbReference type="EMBL" id="JAJKGN010000001">
    <property type="protein sequence ID" value="MDC6408409.1"/>
    <property type="molecule type" value="Genomic_DNA"/>
</dbReference>
<reference evidence="1" key="2">
    <citation type="journal article" date="2023" name="Commun. Biol.">
        <title>Suspicions of two bridgehead invasions of Xylella fastidiosa subsp. multiplex in France.</title>
        <authorList>
            <person name="Dupas E."/>
            <person name="Durand K."/>
            <person name="Rieux A."/>
            <person name="Briand M."/>
            <person name="Pruvost O."/>
            <person name="Cunty A."/>
            <person name="Denance N."/>
            <person name="Donnadieu C."/>
            <person name="Legendre B."/>
            <person name="Lopez-Roques C."/>
            <person name="Cesbron S."/>
            <person name="Ravigne V."/>
            <person name="Jacques M.A."/>
        </authorList>
    </citation>
    <scope>NUCLEOTIDE SEQUENCE</scope>
    <source>
        <strain evidence="1">CFBP8070</strain>
    </source>
</reference>
<sequence>MKKRFGLAVTAFHHVAQYDAAISNDARIPNIVEHGRPVQRPKRARKYWGIGKQDSPPMRSVKRSGAQLYSMAPAVAPASHASNLVMEDTRKSAK</sequence>
<proteinExistence type="predicted"/>